<dbReference type="EMBL" id="ML736294">
    <property type="protein sequence ID" value="KAE8374111.1"/>
    <property type="molecule type" value="Genomic_DNA"/>
</dbReference>
<dbReference type="Proteomes" id="UP000326198">
    <property type="component" value="Unassembled WGS sequence"/>
</dbReference>
<dbReference type="OrthoDB" id="366390at2759"/>
<dbReference type="SMART" id="SM00248">
    <property type="entry name" value="ANK"/>
    <property type="match status" value="4"/>
</dbReference>
<dbReference type="SUPFAM" id="SSF48403">
    <property type="entry name" value="Ankyrin repeat"/>
    <property type="match status" value="1"/>
</dbReference>
<accession>A0A5N7AW87</accession>
<sequence length="236" mass="25381">MISISPPTPGCDPRLDPVNTDIFLDSFDFSATNPLFVLDLHSVDPALQLTPAASSDSAVRRPSAVPSDESSSSSSGGEAMHCNIGGDTTRRGSNHHGSNSVGKYCTTSPLQRAVQMGHSKIVRLLLDYHADYNEKDSEGRTPLINATIAGFEDVVDLLLSHGAGIEYVDHQHHSALHWAVIHRQDRLLKRLLQHCAGDRKLINECTKDGRTPLLIAIDAGCDAAVEALLESGADVQ</sequence>
<dbReference type="Pfam" id="PF12796">
    <property type="entry name" value="Ank_2"/>
    <property type="match status" value="2"/>
</dbReference>
<feature type="repeat" description="ANK" evidence="3">
    <location>
        <begin position="105"/>
        <end position="137"/>
    </location>
</feature>
<dbReference type="PANTHER" id="PTHR24198">
    <property type="entry name" value="ANKYRIN REPEAT AND PROTEIN KINASE DOMAIN-CONTAINING PROTEIN"/>
    <property type="match status" value="1"/>
</dbReference>
<reference evidence="5 6" key="1">
    <citation type="submission" date="2019-04" db="EMBL/GenBank/DDBJ databases">
        <title>Friends and foes A comparative genomics studyof 23 Aspergillus species from section Flavi.</title>
        <authorList>
            <consortium name="DOE Joint Genome Institute"/>
            <person name="Kjaerbolling I."/>
            <person name="Vesth T."/>
            <person name="Frisvad J.C."/>
            <person name="Nybo J.L."/>
            <person name="Theobald S."/>
            <person name="Kildgaard S."/>
            <person name="Isbrandt T."/>
            <person name="Kuo A."/>
            <person name="Sato A."/>
            <person name="Lyhne E.K."/>
            <person name="Kogle M.E."/>
            <person name="Wiebenga A."/>
            <person name="Kun R.S."/>
            <person name="Lubbers R.J."/>
            <person name="Makela M.R."/>
            <person name="Barry K."/>
            <person name="Chovatia M."/>
            <person name="Clum A."/>
            <person name="Daum C."/>
            <person name="Haridas S."/>
            <person name="He G."/>
            <person name="LaButti K."/>
            <person name="Lipzen A."/>
            <person name="Mondo S."/>
            <person name="Riley R."/>
            <person name="Salamov A."/>
            <person name="Simmons B.A."/>
            <person name="Magnuson J.K."/>
            <person name="Henrissat B."/>
            <person name="Mortensen U.H."/>
            <person name="Larsen T.O."/>
            <person name="Devries R.P."/>
            <person name="Grigoriev I.V."/>
            <person name="Machida M."/>
            <person name="Baker S.E."/>
            <person name="Andersen M.R."/>
        </authorList>
    </citation>
    <scope>NUCLEOTIDE SEQUENCE [LARGE SCALE GENOMIC DNA]</scope>
    <source>
        <strain evidence="5 6">IBT 29228</strain>
    </source>
</reference>
<keyword evidence="1" id="KW-0677">Repeat</keyword>
<dbReference type="AlphaFoldDB" id="A0A5N7AW87"/>
<evidence type="ECO:0000256" key="2">
    <source>
        <dbReference type="ARBA" id="ARBA00023043"/>
    </source>
</evidence>
<evidence type="ECO:0000313" key="5">
    <source>
        <dbReference type="EMBL" id="KAE8374111.1"/>
    </source>
</evidence>
<feature type="region of interest" description="Disordered" evidence="4">
    <location>
        <begin position="52"/>
        <end position="100"/>
    </location>
</feature>
<organism evidence="5 6">
    <name type="scientific">Aspergillus bertholletiae</name>
    <dbReference type="NCBI Taxonomy" id="1226010"/>
    <lineage>
        <taxon>Eukaryota</taxon>
        <taxon>Fungi</taxon>
        <taxon>Dikarya</taxon>
        <taxon>Ascomycota</taxon>
        <taxon>Pezizomycotina</taxon>
        <taxon>Eurotiomycetes</taxon>
        <taxon>Eurotiomycetidae</taxon>
        <taxon>Eurotiales</taxon>
        <taxon>Aspergillaceae</taxon>
        <taxon>Aspergillus</taxon>
        <taxon>Aspergillus subgen. Circumdati</taxon>
    </lineage>
</organism>
<feature type="repeat" description="ANK" evidence="3">
    <location>
        <begin position="208"/>
        <end position="236"/>
    </location>
</feature>
<dbReference type="PROSITE" id="PS50297">
    <property type="entry name" value="ANK_REP_REGION"/>
    <property type="match status" value="3"/>
</dbReference>
<evidence type="ECO:0000256" key="4">
    <source>
        <dbReference type="SAM" id="MobiDB-lite"/>
    </source>
</evidence>
<dbReference type="PANTHER" id="PTHR24198:SF165">
    <property type="entry name" value="ANKYRIN REPEAT-CONTAINING PROTEIN-RELATED"/>
    <property type="match status" value="1"/>
</dbReference>
<protein>
    <submittedName>
        <fullName evidence="5">Ankyrin repeat-containing domain protein</fullName>
    </submittedName>
</protein>
<dbReference type="InterPro" id="IPR036770">
    <property type="entry name" value="Ankyrin_rpt-contain_sf"/>
</dbReference>
<evidence type="ECO:0000256" key="3">
    <source>
        <dbReference type="PROSITE-ProRule" id="PRU00023"/>
    </source>
</evidence>
<dbReference type="PROSITE" id="PS50088">
    <property type="entry name" value="ANK_REPEAT"/>
    <property type="match status" value="3"/>
</dbReference>
<feature type="compositionally biased region" description="Low complexity" evidence="4">
    <location>
        <begin position="62"/>
        <end position="79"/>
    </location>
</feature>
<keyword evidence="6" id="KW-1185">Reference proteome</keyword>
<gene>
    <name evidence="5" type="ORF">BDV26DRAFT_270630</name>
</gene>
<dbReference type="Gene3D" id="1.25.40.20">
    <property type="entry name" value="Ankyrin repeat-containing domain"/>
    <property type="match status" value="1"/>
</dbReference>
<evidence type="ECO:0000256" key="1">
    <source>
        <dbReference type="ARBA" id="ARBA00022737"/>
    </source>
</evidence>
<keyword evidence="2 3" id="KW-0040">ANK repeat</keyword>
<proteinExistence type="predicted"/>
<name>A0A5N7AW87_9EURO</name>
<evidence type="ECO:0000313" key="6">
    <source>
        <dbReference type="Proteomes" id="UP000326198"/>
    </source>
</evidence>
<dbReference type="InterPro" id="IPR002110">
    <property type="entry name" value="Ankyrin_rpt"/>
</dbReference>
<feature type="repeat" description="ANK" evidence="3">
    <location>
        <begin position="138"/>
        <end position="170"/>
    </location>
</feature>